<dbReference type="Pfam" id="PF00534">
    <property type="entry name" value="Glycos_transf_1"/>
    <property type="match status" value="1"/>
</dbReference>
<evidence type="ECO:0000313" key="8">
    <source>
        <dbReference type="EMBL" id="MBD2774700.1"/>
    </source>
</evidence>
<organism evidence="8 9">
    <name type="scientific">Iningainema tapete BLCC-T55</name>
    <dbReference type="NCBI Taxonomy" id="2748662"/>
    <lineage>
        <taxon>Bacteria</taxon>
        <taxon>Bacillati</taxon>
        <taxon>Cyanobacteriota</taxon>
        <taxon>Cyanophyceae</taxon>
        <taxon>Nostocales</taxon>
        <taxon>Scytonemataceae</taxon>
        <taxon>Iningainema tapete</taxon>
    </lineage>
</organism>
<dbReference type="Proteomes" id="UP000629098">
    <property type="component" value="Unassembled WGS sequence"/>
</dbReference>
<comment type="pathway">
    <text evidence="1">Cell wall biogenesis; cell wall polysaccharide biosynthesis.</text>
</comment>
<protein>
    <submittedName>
        <fullName evidence="8">Glycosyltransferase</fullName>
    </submittedName>
</protein>
<evidence type="ECO:0000256" key="2">
    <source>
        <dbReference type="ARBA" id="ARBA00006739"/>
    </source>
</evidence>
<dbReference type="PANTHER" id="PTHR43179:SF12">
    <property type="entry name" value="GALACTOFURANOSYLTRANSFERASE GLFT2"/>
    <property type="match status" value="1"/>
</dbReference>
<comment type="caution">
    <text evidence="8">The sequence shown here is derived from an EMBL/GenBank/DDBJ whole genome shotgun (WGS) entry which is preliminary data.</text>
</comment>
<evidence type="ECO:0000256" key="3">
    <source>
        <dbReference type="ARBA" id="ARBA00022676"/>
    </source>
</evidence>
<proteinExistence type="inferred from homology"/>
<feature type="domain" description="Glycosyltransferase subfamily 4-like N-terminal" evidence="7">
    <location>
        <begin position="300"/>
        <end position="502"/>
    </location>
</feature>
<dbReference type="InterPro" id="IPR028098">
    <property type="entry name" value="Glyco_trans_4-like_N"/>
</dbReference>
<dbReference type="Pfam" id="PF00535">
    <property type="entry name" value="Glycos_transf_2"/>
    <property type="match status" value="1"/>
</dbReference>
<keyword evidence="3" id="KW-0328">Glycosyltransferase</keyword>
<evidence type="ECO:0000259" key="6">
    <source>
        <dbReference type="Pfam" id="PF00535"/>
    </source>
</evidence>
<dbReference type="EMBL" id="JACXAE010000072">
    <property type="protein sequence ID" value="MBD2774700.1"/>
    <property type="molecule type" value="Genomic_DNA"/>
</dbReference>
<reference evidence="8" key="1">
    <citation type="submission" date="2020-09" db="EMBL/GenBank/DDBJ databases">
        <title>Iningainema tapete sp. nov. (Scytonemataceae, Cyanobacteria) from greenhouses in central Florida (USA) produces two types of nodularin with biosynthetic potential for microcystin-LR and anabaenopeptins.</title>
        <authorList>
            <person name="Berthold D.E."/>
            <person name="Lefler F.W."/>
            <person name="Huang I.-S."/>
            <person name="Abdulla H."/>
            <person name="Zimba P.V."/>
            <person name="Laughinghouse H.D. IV."/>
        </authorList>
    </citation>
    <scope>NUCLEOTIDE SEQUENCE</scope>
    <source>
        <strain evidence="8">BLCCT55</strain>
    </source>
</reference>
<keyword evidence="9" id="KW-1185">Reference proteome</keyword>
<accession>A0A8J6XLS3</accession>
<dbReference type="InterPro" id="IPR001173">
    <property type="entry name" value="Glyco_trans_2-like"/>
</dbReference>
<dbReference type="RefSeq" id="WP_190832094.1">
    <property type="nucleotide sequence ID" value="NZ_CAWPPI010000072.1"/>
</dbReference>
<evidence type="ECO:0000256" key="1">
    <source>
        <dbReference type="ARBA" id="ARBA00004776"/>
    </source>
</evidence>
<dbReference type="Gene3D" id="3.40.50.2000">
    <property type="entry name" value="Glycogen Phosphorylase B"/>
    <property type="match status" value="2"/>
</dbReference>
<evidence type="ECO:0000259" key="7">
    <source>
        <dbReference type="Pfam" id="PF13439"/>
    </source>
</evidence>
<dbReference type="InterPro" id="IPR029044">
    <property type="entry name" value="Nucleotide-diphossugar_trans"/>
</dbReference>
<dbReference type="SUPFAM" id="SSF53756">
    <property type="entry name" value="UDP-Glycosyltransferase/glycogen phosphorylase"/>
    <property type="match status" value="1"/>
</dbReference>
<evidence type="ECO:0000259" key="5">
    <source>
        <dbReference type="Pfam" id="PF00534"/>
    </source>
</evidence>
<dbReference type="InterPro" id="IPR001296">
    <property type="entry name" value="Glyco_trans_1"/>
</dbReference>
<evidence type="ECO:0000256" key="4">
    <source>
        <dbReference type="ARBA" id="ARBA00022679"/>
    </source>
</evidence>
<gene>
    <name evidence="8" type="ORF">ICL16_22185</name>
</gene>
<dbReference type="PANTHER" id="PTHR43179">
    <property type="entry name" value="RHAMNOSYLTRANSFERASE WBBL"/>
    <property type="match status" value="1"/>
</dbReference>
<dbReference type="AlphaFoldDB" id="A0A8J6XLS3"/>
<comment type="similarity">
    <text evidence="2">Belongs to the glycosyltransferase 2 family.</text>
</comment>
<keyword evidence="4" id="KW-0808">Transferase</keyword>
<name>A0A8J6XLS3_9CYAN</name>
<feature type="domain" description="Glycosyltransferase 2-like" evidence="6">
    <location>
        <begin position="6"/>
        <end position="183"/>
    </location>
</feature>
<dbReference type="Pfam" id="PF13439">
    <property type="entry name" value="Glyco_transf_4"/>
    <property type="match status" value="1"/>
</dbReference>
<dbReference type="Gene3D" id="3.90.550.10">
    <property type="entry name" value="Spore Coat Polysaccharide Biosynthesis Protein SpsA, Chain A"/>
    <property type="match status" value="1"/>
</dbReference>
<feature type="domain" description="Glycosyl transferase family 1" evidence="5">
    <location>
        <begin position="519"/>
        <end position="676"/>
    </location>
</feature>
<evidence type="ECO:0000313" key="9">
    <source>
        <dbReference type="Proteomes" id="UP000629098"/>
    </source>
</evidence>
<sequence length="784" mass="90706">MKVTVTIVVPIYNAYKDTEQCLESLLKYTDYRHKILLVDDASPDQRISELTEKVSLQFPNVMLLKNHENMGFVKTCNRAFRESEQKDDVVILNSDTIVTPNWLEKLILAAYSSSHIATVTPLTNNGTVCSVPNWLESNEIPEGQTILSFANLIEKISLRKYPTIPTAVGFCTYIKREILQKIGYFDDVNFIRGYGEENDFCCRASKSGYFHIIDDSTFVYHAGSKSFKADKQKLIEENSKILAKLHPRYFPEVHSFIEANPLKDILDNIKLHLTIEQIKKLEPICFILHNSIDKPINHPVGGTEVHCAALISNLSKTKPVYSLFYNKIKGSVEFEIFFKNQKLNFSFGCELQRPYSNNYFHHEAKLLRLLVGIFQYFQPSLIHIHHLIGIPIADIISAIKQVNIPYVISLHDYYLICPSYNLIDYKEKFCFEHKNPEYCQTCIQALFDEGEELRQQWLSLCQQILESATTIIAPSQTALSYFERDYPQLKLKEKSLVIRHGIFDQFDLKEKEKKLETSRKNNFTHPLKVALVGSISTAKGAKVFMTLLEKLSKYPQLNESFVFEIIGRFNLVIPNYIQNVKFRNEYSRQDLGVLLTDVDVAIFPNIWAETYCLTVDEVIAYGVPAITTPLNAASERVKKFEVGWVSNSASADDLLETLLYIKNNYEEYIKVKDNIKRYPLVSYEEMTEKYEEEYSKINHTIINTSSQLVITPKEISEAYFRSSFSNSLPISQDAQVELQRLRLMIKAMETSKWWKLRVAWLRLKKALGITIDDWWMKERGDNYK</sequence>
<dbReference type="SUPFAM" id="SSF53448">
    <property type="entry name" value="Nucleotide-diphospho-sugar transferases"/>
    <property type="match status" value="1"/>
</dbReference>
<dbReference type="GO" id="GO:0016757">
    <property type="term" value="F:glycosyltransferase activity"/>
    <property type="evidence" value="ECO:0007669"/>
    <property type="project" value="UniProtKB-KW"/>
</dbReference>